<dbReference type="Proteomes" id="UP000272463">
    <property type="component" value="Segment"/>
</dbReference>
<protein>
    <submittedName>
        <fullName evidence="1">Uncharacterized protein</fullName>
    </submittedName>
</protein>
<keyword evidence="2" id="KW-1185">Reference proteome</keyword>
<evidence type="ECO:0000313" key="2">
    <source>
        <dbReference type="Proteomes" id="UP000272463"/>
    </source>
</evidence>
<evidence type="ECO:0000313" key="1">
    <source>
        <dbReference type="EMBL" id="AZI76005.1"/>
    </source>
</evidence>
<proteinExistence type="predicted"/>
<name>A0A3Q8Q450_9VIRU</name>
<sequence length="83" mass="9570">MIAKVYNRFTDIPDAEFSNLLNTWFKGIYRAMGKTGEVSCKPIQNHYIECVNDVFDSQTLQLIIDTVFTNFPQIMAMIKSQSQ</sequence>
<reference evidence="1 2" key="1">
    <citation type="journal article" date="2018" name="Environ. Microbiol.">
        <title>New archaeal viruses discovered by metagenomic analysis of viral communities in enrichment cultures.</title>
        <authorList>
            <person name="Liu Y."/>
            <person name="Brandt D."/>
            <person name="Ishino S."/>
            <person name="Ishino Y."/>
            <person name="Koonin E.V."/>
            <person name="Kalinowski J."/>
            <person name="Krupovic M."/>
            <person name="Prangishvili D."/>
        </authorList>
    </citation>
    <scope>NUCLEOTIDE SEQUENCE [LARGE SCALE GENOMIC DNA]</scope>
</reference>
<organism evidence="1 2">
    <name type="scientific">Sulfolobus polyhedral virus 2</name>
    <dbReference type="NCBI Taxonomy" id="2493125"/>
    <lineage>
        <taxon>Viruses</taxon>
        <taxon>Viruses incertae sedis</taxon>
        <taxon>Portogloboviridae</taxon>
        <taxon>Alphaportoglobovirus</taxon>
        <taxon>Alphaportoglobovirus umijigokuense</taxon>
    </lineage>
</organism>
<accession>A0A3Q8Q450</accession>
<dbReference type="EMBL" id="MK064567">
    <property type="protein sequence ID" value="AZI76005.1"/>
    <property type="molecule type" value="Genomic_DNA"/>
</dbReference>
<gene>
    <name evidence="1" type="ORF">SPV2_gp06</name>
</gene>